<evidence type="ECO:0000313" key="4">
    <source>
        <dbReference type="Proteomes" id="UP001292094"/>
    </source>
</evidence>
<feature type="compositionally biased region" description="Basic residues" evidence="2">
    <location>
        <begin position="1"/>
        <end position="14"/>
    </location>
</feature>
<reference evidence="3" key="1">
    <citation type="submission" date="2023-11" db="EMBL/GenBank/DDBJ databases">
        <title>Genome assemblies of two species of porcelain crab, Petrolisthes cinctipes and Petrolisthes manimaculis (Anomura: Porcellanidae).</title>
        <authorList>
            <person name="Angst P."/>
        </authorList>
    </citation>
    <scope>NUCLEOTIDE SEQUENCE</scope>
    <source>
        <strain evidence="3">PB745_02</strain>
        <tissue evidence="3">Gill</tissue>
    </source>
</reference>
<sequence length="79" mass="9109">MERQRFRQHSHKPSGRANRPEVIAQRAIIVGMRDAGMTPSEIAMQKGLDVRTVRKWLQRSDEDGDAVEKWTTSGYDGRR</sequence>
<feature type="region of interest" description="Disordered" evidence="2">
    <location>
        <begin position="60"/>
        <end position="79"/>
    </location>
</feature>
<dbReference type="EMBL" id="JAWZYT010000477">
    <property type="protein sequence ID" value="KAK4323036.1"/>
    <property type="molecule type" value="Genomic_DNA"/>
</dbReference>
<dbReference type="Pfam" id="PF13384">
    <property type="entry name" value="HTH_23"/>
    <property type="match status" value="1"/>
</dbReference>
<evidence type="ECO:0000256" key="1">
    <source>
        <dbReference type="ARBA" id="ARBA00004123"/>
    </source>
</evidence>
<gene>
    <name evidence="3" type="ORF">Pmani_006220</name>
</gene>
<feature type="region of interest" description="Disordered" evidence="2">
    <location>
        <begin position="1"/>
        <end position="20"/>
    </location>
</feature>
<comment type="caution">
    <text evidence="3">The sequence shown here is derived from an EMBL/GenBank/DDBJ whole genome shotgun (WGS) entry which is preliminary data.</text>
</comment>
<accession>A0AAE1QB21</accession>
<organism evidence="3 4">
    <name type="scientific">Petrolisthes manimaculis</name>
    <dbReference type="NCBI Taxonomy" id="1843537"/>
    <lineage>
        <taxon>Eukaryota</taxon>
        <taxon>Metazoa</taxon>
        <taxon>Ecdysozoa</taxon>
        <taxon>Arthropoda</taxon>
        <taxon>Crustacea</taxon>
        <taxon>Multicrustacea</taxon>
        <taxon>Malacostraca</taxon>
        <taxon>Eumalacostraca</taxon>
        <taxon>Eucarida</taxon>
        <taxon>Decapoda</taxon>
        <taxon>Pleocyemata</taxon>
        <taxon>Anomura</taxon>
        <taxon>Galatheoidea</taxon>
        <taxon>Porcellanidae</taxon>
        <taxon>Petrolisthes</taxon>
    </lineage>
</organism>
<feature type="compositionally biased region" description="Polar residues" evidence="2">
    <location>
        <begin position="70"/>
        <end position="79"/>
    </location>
</feature>
<proteinExistence type="predicted"/>
<name>A0AAE1QB21_9EUCA</name>
<dbReference type="InterPro" id="IPR009057">
    <property type="entry name" value="Homeodomain-like_sf"/>
</dbReference>
<keyword evidence="4" id="KW-1185">Reference proteome</keyword>
<dbReference type="GO" id="GO:0005634">
    <property type="term" value="C:nucleus"/>
    <property type="evidence" value="ECO:0007669"/>
    <property type="project" value="UniProtKB-SubCell"/>
</dbReference>
<dbReference type="Proteomes" id="UP001292094">
    <property type="component" value="Unassembled WGS sequence"/>
</dbReference>
<evidence type="ECO:0000313" key="3">
    <source>
        <dbReference type="EMBL" id="KAK4323036.1"/>
    </source>
</evidence>
<protein>
    <submittedName>
        <fullName evidence="3">Uncharacterized protein</fullName>
    </submittedName>
</protein>
<dbReference type="SUPFAM" id="SSF46689">
    <property type="entry name" value="Homeodomain-like"/>
    <property type="match status" value="1"/>
</dbReference>
<comment type="subcellular location">
    <subcellularLocation>
        <location evidence="1">Nucleus</location>
    </subcellularLocation>
</comment>
<dbReference type="AlphaFoldDB" id="A0AAE1QB21"/>
<evidence type="ECO:0000256" key="2">
    <source>
        <dbReference type="SAM" id="MobiDB-lite"/>
    </source>
</evidence>